<sequence>MINPLYLRLPMMMKKRIPLYISLFLLVLISACGPFYKLEKSTNWEELYEAANNYYEQGEYNKAIILYEKVLPVIRGSEKAEMADFNYAYSHFRMKRYIEAAGYFNTFYQTYNRSPLAEEALFMNSYSLYLDSPDYNLDQKSSKDAVNAIQLFINRFPQSDSYERAMSMIDDLQVRFEKKAYQEAILYYKLTEGLYPGDFYRACIINFQNFAKNYPDSEYNEELAYKLIEVSLAYGQRSVFDKKEERLKNAISFADQFQRRYPESKYLGSVQPLIKKADSELIAHQKFKKEYEERLAKARLEAEEAEAAGPSTEVTSAPPIEN</sequence>
<dbReference type="Gene3D" id="1.25.40.10">
    <property type="entry name" value="Tetratricopeptide repeat domain"/>
    <property type="match status" value="1"/>
</dbReference>
<dbReference type="NCBIfam" id="TIGR03302">
    <property type="entry name" value="OM_YfiO"/>
    <property type="match status" value="1"/>
</dbReference>
<reference evidence="6 7" key="1">
    <citation type="journal article" date="2013" name="Genome Announc.">
        <title>Draft Genome Sequence of Indibacter alkaliphilus Strain LW1T, Isolated from Lonar Lake, a Haloalkaline Lake in the Buldana District of Maharashtra, India.</title>
        <authorList>
            <person name="Singh A."/>
            <person name="Kumar Jangir P."/>
            <person name="Sharma R."/>
            <person name="Singh A."/>
            <person name="Kumar Pinnaka A."/>
            <person name="Shivaji S."/>
        </authorList>
    </citation>
    <scope>NUCLEOTIDE SEQUENCE [LARGE SCALE GENOMIC DNA]</scope>
    <source>
        <strain evidence="7">CCUG 57479 / KCTC 22604 / LW1</strain>
    </source>
</reference>
<evidence type="ECO:0000256" key="1">
    <source>
        <dbReference type="ARBA" id="ARBA00022729"/>
    </source>
</evidence>
<dbReference type="InterPro" id="IPR039565">
    <property type="entry name" value="BamD-like"/>
</dbReference>
<evidence type="ECO:0000256" key="3">
    <source>
        <dbReference type="ARBA" id="ARBA00023237"/>
    </source>
</evidence>
<evidence type="ECO:0000313" key="6">
    <source>
        <dbReference type="EMBL" id="EPA00601.1"/>
    </source>
</evidence>
<dbReference type="InterPro" id="IPR017689">
    <property type="entry name" value="BamD"/>
</dbReference>
<dbReference type="SUPFAM" id="SSF48452">
    <property type="entry name" value="TPR-like"/>
    <property type="match status" value="1"/>
</dbReference>
<dbReference type="EMBL" id="ALWO02000002">
    <property type="protein sequence ID" value="EPA00601.1"/>
    <property type="molecule type" value="Genomic_DNA"/>
</dbReference>
<name>S2DTN7_INDAL</name>
<feature type="domain" description="Outer membrane lipoprotein BamD-like" evidence="5">
    <location>
        <begin position="45"/>
        <end position="189"/>
    </location>
</feature>
<dbReference type="Proteomes" id="UP000006073">
    <property type="component" value="Unassembled WGS sequence"/>
</dbReference>
<evidence type="ECO:0000313" key="7">
    <source>
        <dbReference type="Proteomes" id="UP000006073"/>
    </source>
</evidence>
<dbReference type="Pfam" id="PF13525">
    <property type="entry name" value="YfiO"/>
    <property type="match status" value="1"/>
</dbReference>
<dbReference type="InterPro" id="IPR011990">
    <property type="entry name" value="TPR-like_helical_dom_sf"/>
</dbReference>
<gene>
    <name evidence="6" type="ORF">A33Q_0074</name>
</gene>
<evidence type="ECO:0000256" key="4">
    <source>
        <dbReference type="SAM" id="MobiDB-lite"/>
    </source>
</evidence>
<evidence type="ECO:0000259" key="5">
    <source>
        <dbReference type="Pfam" id="PF13525"/>
    </source>
</evidence>
<keyword evidence="3" id="KW-0998">Cell outer membrane</keyword>
<organism evidence="6 7">
    <name type="scientific">Indibacter alkaliphilus (strain CCUG 57479 / KCTC 22604 / LW1)</name>
    <dbReference type="NCBI Taxonomy" id="1189612"/>
    <lineage>
        <taxon>Bacteria</taxon>
        <taxon>Pseudomonadati</taxon>
        <taxon>Bacteroidota</taxon>
        <taxon>Cytophagia</taxon>
        <taxon>Cytophagales</taxon>
        <taxon>Cyclobacteriaceae</taxon>
    </lineage>
</organism>
<evidence type="ECO:0000256" key="2">
    <source>
        <dbReference type="ARBA" id="ARBA00023136"/>
    </source>
</evidence>
<feature type="region of interest" description="Disordered" evidence="4">
    <location>
        <begin position="301"/>
        <end position="322"/>
    </location>
</feature>
<proteinExistence type="predicted"/>
<keyword evidence="2" id="KW-0472">Membrane</keyword>
<dbReference type="STRING" id="1189612.A33Q_0074"/>
<keyword evidence="6" id="KW-0449">Lipoprotein</keyword>
<dbReference type="eggNOG" id="COG4105">
    <property type="taxonomic scope" value="Bacteria"/>
</dbReference>
<accession>S2DTN7</accession>
<dbReference type="AlphaFoldDB" id="S2DTN7"/>
<protein>
    <submittedName>
        <fullName evidence="6">Lipoprotein, putative</fullName>
    </submittedName>
</protein>
<keyword evidence="7" id="KW-1185">Reference proteome</keyword>
<comment type="caution">
    <text evidence="6">The sequence shown here is derived from an EMBL/GenBank/DDBJ whole genome shotgun (WGS) entry which is preliminary data.</text>
</comment>
<keyword evidence="1" id="KW-0732">Signal</keyword>